<protein>
    <submittedName>
        <fullName evidence="2">MvaI/BcnI restriction endonuclease family protein</fullName>
    </submittedName>
</protein>
<comment type="caution">
    <text evidence="2">The sequence shown here is derived from an EMBL/GenBank/DDBJ whole genome shotgun (WGS) entry which is preliminary data.</text>
</comment>
<organism evidence="2 3">
    <name type="scientific">Mediterraneibacter gnavus</name>
    <name type="common">Ruminococcus gnavus</name>
    <dbReference type="NCBI Taxonomy" id="33038"/>
    <lineage>
        <taxon>Bacteria</taxon>
        <taxon>Bacillati</taxon>
        <taxon>Bacillota</taxon>
        <taxon>Clostridia</taxon>
        <taxon>Lachnospirales</taxon>
        <taxon>Lachnospiraceae</taxon>
        <taxon>Mediterraneibacter</taxon>
    </lineage>
</organism>
<dbReference type="GO" id="GO:0004519">
    <property type="term" value="F:endonuclease activity"/>
    <property type="evidence" value="ECO:0007669"/>
    <property type="project" value="UniProtKB-KW"/>
</dbReference>
<dbReference type="AlphaFoldDB" id="A0AB36DK50"/>
<accession>A0AB36DK50</accession>
<proteinExistence type="predicted"/>
<dbReference type="EMBL" id="JAAIRY010000032">
    <property type="protein sequence ID" value="NSI66326.1"/>
    <property type="molecule type" value="Genomic_DNA"/>
</dbReference>
<evidence type="ECO:0000313" key="2">
    <source>
        <dbReference type="EMBL" id="NSI66326.1"/>
    </source>
</evidence>
<dbReference type="Gene3D" id="3.30.70.3570">
    <property type="entry name" value="MvaI/BcnI restriction endonuclease, recognition domain"/>
    <property type="match status" value="1"/>
</dbReference>
<evidence type="ECO:0000259" key="1">
    <source>
        <dbReference type="Pfam" id="PF15515"/>
    </source>
</evidence>
<sequence length="399" mass="45671">MLAMSDTNIEQFLPIFAKTGVPVAFLVPTPTGFGKSIMDATAPIRELLRNSCVHDYDQQSQGQNNKEIVDTYIVRPDSLIQTDTSLYRPETKKGDPRIWIYNLKPYCQPCNLLALIVIERKIYVFNLSDRRIADSLFSKGFCYNILEEASHKDKLVSEELLNKLHIIHNRGFIPSITPGDPGVGDTLEHALGIERNNSKAPDYKGIELKTTRLIRNGGNRTTTRSTLFTRVPDEGMSYRQIVDAYGKVQVPRGSTEARLQMYETLMCARVNAYDLILEVDVNNDKLNIMHQEERVRKYVSAWYLENLRKALLLKHHETFWVKAQSETRGGIEFFRYDKVLHTKNPNASLLAPLFEANKITVDLAAHYKPDGKWRDHGVLFKMMPDDLPLLLGEPKEYIL</sequence>
<keyword evidence="2" id="KW-0540">Nuclease</keyword>
<dbReference type="Pfam" id="PF15515">
    <property type="entry name" value="MvaI_BcnI"/>
    <property type="match status" value="1"/>
</dbReference>
<keyword evidence="2" id="KW-0255">Endonuclease</keyword>
<dbReference type="InterPro" id="IPR029127">
    <property type="entry name" value="MvaI_BcnI"/>
</dbReference>
<dbReference type="CDD" id="cd22347">
    <property type="entry name" value="PDDEXK_nuclease"/>
    <property type="match status" value="1"/>
</dbReference>
<keyword evidence="2" id="KW-0378">Hydrolase</keyword>
<dbReference type="InterPro" id="IPR043004">
    <property type="entry name" value="MvaI_BcnI_cat"/>
</dbReference>
<name>A0AB36DK50_MEDGN</name>
<feature type="domain" description="MvaI/BcnI restriction endonuclease" evidence="1">
    <location>
        <begin position="161"/>
        <end position="390"/>
    </location>
</feature>
<reference evidence="2" key="2">
    <citation type="submission" date="2020-02" db="EMBL/GenBank/DDBJ databases">
        <authorList>
            <person name="Littmann E."/>
            <person name="Sorbara M."/>
        </authorList>
    </citation>
    <scope>NUCLEOTIDE SEQUENCE</scope>
    <source>
        <strain evidence="2">MSK.11.9</strain>
    </source>
</reference>
<dbReference type="Proteomes" id="UP001296581">
    <property type="component" value="Unassembled WGS sequence"/>
</dbReference>
<dbReference type="Gene3D" id="3.40.210.20">
    <property type="entry name" value="MvaI/BcnI restriction endonuclease, catalytic domain"/>
    <property type="match status" value="1"/>
</dbReference>
<gene>
    <name evidence="2" type="ORF">G4981_13775</name>
</gene>
<reference evidence="2" key="1">
    <citation type="journal article" date="2020" name="Cell Host Microbe">
        <title>Functional and Genomic Variation between Human-Derived Isolates of Lachnospiraceae Reveals Inter- and Intra-Species Diversity.</title>
        <authorList>
            <person name="Sorbara M.T."/>
            <person name="Littmann E.R."/>
            <person name="Fontana E."/>
            <person name="Moody T.U."/>
            <person name="Kohout C.E."/>
            <person name="Gjonbalaj M."/>
            <person name="Eaton V."/>
            <person name="Seok R."/>
            <person name="Leiner I.M."/>
            <person name="Pamer E.G."/>
        </authorList>
    </citation>
    <scope>NUCLEOTIDE SEQUENCE</scope>
    <source>
        <strain evidence="2">MSK.11.9</strain>
    </source>
</reference>
<evidence type="ECO:0000313" key="3">
    <source>
        <dbReference type="Proteomes" id="UP001296581"/>
    </source>
</evidence>
<dbReference type="InterPro" id="IPR043005">
    <property type="entry name" value="MvaI_BcnI_rec"/>
</dbReference>